<feature type="compositionally biased region" description="Low complexity" evidence="6">
    <location>
        <begin position="69"/>
        <end position="92"/>
    </location>
</feature>
<dbReference type="PROSITE" id="PS50800">
    <property type="entry name" value="SAP"/>
    <property type="match status" value="1"/>
</dbReference>
<dbReference type="EMBL" id="OU895879">
    <property type="protein sequence ID" value="CAG9808206.1"/>
    <property type="molecule type" value="Genomic_DNA"/>
</dbReference>
<name>A0A9N9WT80_9DIPT</name>
<dbReference type="SMART" id="SM01122">
    <property type="entry name" value="DBC1"/>
    <property type="match status" value="1"/>
</dbReference>
<feature type="coiled-coil region" evidence="5">
    <location>
        <begin position="1006"/>
        <end position="1068"/>
    </location>
</feature>
<reference evidence="8" key="1">
    <citation type="submission" date="2022-01" db="EMBL/GenBank/DDBJ databases">
        <authorList>
            <person name="King R."/>
        </authorList>
    </citation>
    <scope>NUCLEOTIDE SEQUENCE</scope>
</reference>
<dbReference type="GO" id="GO:0005737">
    <property type="term" value="C:cytoplasm"/>
    <property type="evidence" value="ECO:0007669"/>
    <property type="project" value="UniProtKB-SubCell"/>
</dbReference>
<feature type="compositionally biased region" description="Polar residues" evidence="6">
    <location>
        <begin position="167"/>
        <end position="190"/>
    </location>
</feature>
<evidence type="ECO:0000313" key="9">
    <source>
        <dbReference type="Proteomes" id="UP001153620"/>
    </source>
</evidence>
<dbReference type="GO" id="GO:0005634">
    <property type="term" value="C:nucleus"/>
    <property type="evidence" value="ECO:0007669"/>
    <property type="project" value="TreeGrafter"/>
</dbReference>
<dbReference type="PANTHER" id="PTHR14304">
    <property type="entry name" value="CELL DIVISION CYCLE AND APOPTOSIS REGULATOR PROTEIN"/>
    <property type="match status" value="1"/>
</dbReference>
<feature type="compositionally biased region" description="Basic and acidic residues" evidence="6">
    <location>
        <begin position="647"/>
        <end position="657"/>
    </location>
</feature>
<feature type="compositionally biased region" description="Basic and acidic residues" evidence="6">
    <location>
        <begin position="1090"/>
        <end position="1119"/>
    </location>
</feature>
<sequence length="1174" mass="135116">MSYQKNPPWIQKNVPVANFQQQMSIQQLQQLGFNTAFQQQQQQQFHHNQIHLPIQQYPANARVNTMAFQQQQPQPTISQQNSQASQQSTSSNQSKYNANLKVFSGTGIVSKIQNDIGFIDDEVLFHKNVCVKGLSPKLGDRVLVEAAYNQNMPFKWNATRVQVLPRANTSSTSNSVDNKSYSQHETSNDSYRNRRYSPERDRRNERRPRSRDNRDNDNSIVPEDNDRKRRRDERERPRIRESVEIRDRTKSPIRRPSPKRRRAHNIPRYMVQIPKICLSLSNLDVFEVKRRYPNLYIPSDFTSHENKWMNVFPMHKPFSIQKPCSFHIMKDVTPVDETIAECVLDPSDADYSWSAKVMLLSMPAISDIYKKCIVRAEDSDKHDDADFIHPSRLINFLVGVRGKNETMAIGGPWSKKLDGENPENDPSVLIRTAIRTCKGLTGIDLSKCTQWYRFVELKYRRTEQNKKEGDSGSTIKPARIETVVIFLPDVHSCMPNRSEWEGVQQQYKQALEKLLTADNDPVPEEDEEIIEKVDSVVAASDEIIDIAAPSEISAKTDENSTTTALGDKDEKETDSKTEDISDGKDLSIDGEASEVKSDEIELDPSTMKVTELRAELSARSLSTKGLKNELVERLQQALNPDSMETDNAEKADEKAEEMQVEEQDENVEKTNIEDDNLQKDQDMDMNIAEMDMSEVTVIDEYDSTKCDEQEEKVSQKKKLEPKKMDEKEKAMWEKRYVLPDSPHIVVHPSKTARNGKFDCTVVSLSLLLDYRKDDTKEHSFEIGLFAEAFNEMLMRDFGFNIYKSFNVLSINNKPKEVKDDEKKSDDAENEKSNDTSENPEESKDKDKKDKSKRSGTDKRHEDSDDQSDHSRRRGVEKERAIKQITAFPDLLLSFNYFDQTQCGYIFEKDIEDLFYCLGINLARSQIRKLTEKFITRDSLYYRKLTDRQADAPVSNPFESLTEEQLLTMVQGNRPQASQNTEVVTQSNEIVTFEGTTVNLRQIIYQMKRIETAYEESEKSLVDLRKNNSDLKSSNHKNEKRIKDLSADLKSVSRKLQDTESNLNSVTRKYNECFSTIQTINERIAPVIARNERSRDRENRKSEKLDKSDSKKEKPKDEAVKSTTSDSKLSTSESKVATKEDKTVKAEKVEIKEEQSNAEKSDDKKTDAKIVEESL</sequence>
<dbReference type="InterPro" id="IPR025954">
    <property type="entry name" value="DBC1/CARP1_inactive_NUDIX"/>
</dbReference>
<evidence type="ECO:0000313" key="8">
    <source>
        <dbReference type="EMBL" id="CAG9808206.1"/>
    </source>
</evidence>
<dbReference type="Pfam" id="PF02037">
    <property type="entry name" value="SAP"/>
    <property type="match status" value="1"/>
</dbReference>
<comment type="subcellular location">
    <subcellularLocation>
        <location evidence="1">Cytoplasm</location>
    </subcellularLocation>
</comment>
<dbReference type="SMART" id="SM00513">
    <property type="entry name" value="SAP"/>
    <property type="match status" value="1"/>
</dbReference>
<dbReference type="InterPro" id="IPR003034">
    <property type="entry name" value="SAP_dom"/>
</dbReference>
<feature type="region of interest" description="Disordered" evidence="6">
    <location>
        <begin position="549"/>
        <end position="606"/>
    </location>
</feature>
<keyword evidence="9" id="KW-1185">Reference proteome</keyword>
<dbReference type="OrthoDB" id="21006at2759"/>
<evidence type="ECO:0000256" key="4">
    <source>
        <dbReference type="ARBA" id="ARBA00023054"/>
    </source>
</evidence>
<evidence type="ECO:0000256" key="1">
    <source>
        <dbReference type="ARBA" id="ARBA00004496"/>
    </source>
</evidence>
<evidence type="ECO:0000256" key="5">
    <source>
        <dbReference type="SAM" id="Coils"/>
    </source>
</evidence>
<feature type="region of interest" description="Disordered" evidence="6">
    <location>
        <begin position="167"/>
        <end position="265"/>
    </location>
</feature>
<feature type="compositionally biased region" description="Basic and acidic residues" evidence="6">
    <location>
        <begin position="224"/>
        <end position="250"/>
    </location>
</feature>
<dbReference type="InterPro" id="IPR036361">
    <property type="entry name" value="SAP_dom_sf"/>
</dbReference>
<dbReference type="Proteomes" id="UP001153620">
    <property type="component" value="Chromosome 3"/>
</dbReference>
<dbReference type="AlphaFoldDB" id="A0A9N9WT80"/>
<accession>A0A9N9WT80</accession>
<keyword evidence="3" id="KW-0597">Phosphoprotein</keyword>
<protein>
    <recommendedName>
        <fullName evidence="7">SAP domain-containing protein</fullName>
    </recommendedName>
</protein>
<dbReference type="Pfam" id="PF14443">
    <property type="entry name" value="DBC1"/>
    <property type="match status" value="1"/>
</dbReference>
<dbReference type="InterPro" id="IPR045353">
    <property type="entry name" value="LAIKA"/>
</dbReference>
<dbReference type="InterPro" id="IPR025224">
    <property type="entry name" value="CCAR1/CCAR2"/>
</dbReference>
<dbReference type="SUPFAM" id="SSF68906">
    <property type="entry name" value="SAP domain"/>
    <property type="match status" value="1"/>
</dbReference>
<dbReference type="InterPro" id="IPR025223">
    <property type="entry name" value="S1-like_RNA-bd_dom"/>
</dbReference>
<dbReference type="PANTHER" id="PTHR14304:SF11">
    <property type="entry name" value="SAP DOMAIN-CONTAINING PROTEIN"/>
    <property type="match status" value="1"/>
</dbReference>
<dbReference type="Pfam" id="PF14444">
    <property type="entry name" value="S1-like"/>
    <property type="match status" value="1"/>
</dbReference>
<feature type="region of interest" description="Disordered" evidence="6">
    <location>
        <begin position="1090"/>
        <end position="1174"/>
    </location>
</feature>
<feature type="compositionally biased region" description="Basic residues" evidence="6">
    <location>
        <begin position="251"/>
        <end position="265"/>
    </location>
</feature>
<dbReference type="Pfam" id="PF19256">
    <property type="entry name" value="LAIKA"/>
    <property type="match status" value="1"/>
</dbReference>
<dbReference type="GO" id="GO:0006355">
    <property type="term" value="P:regulation of DNA-templated transcription"/>
    <property type="evidence" value="ECO:0007669"/>
    <property type="project" value="InterPro"/>
</dbReference>
<feature type="region of interest" description="Disordered" evidence="6">
    <location>
        <begin position="816"/>
        <end position="877"/>
    </location>
</feature>
<reference evidence="8" key="2">
    <citation type="submission" date="2022-10" db="EMBL/GenBank/DDBJ databases">
        <authorList>
            <consortium name="ENA_rothamsted_submissions"/>
            <consortium name="culmorum"/>
            <person name="King R."/>
        </authorList>
    </citation>
    <scope>NUCLEOTIDE SEQUENCE</scope>
</reference>
<feature type="domain" description="SAP" evidence="7">
    <location>
        <begin position="604"/>
        <end position="638"/>
    </location>
</feature>
<feature type="compositionally biased region" description="Basic and acidic residues" evidence="6">
    <location>
        <begin position="1135"/>
        <end position="1174"/>
    </location>
</feature>
<keyword evidence="4 5" id="KW-0175">Coiled coil</keyword>
<evidence type="ECO:0000259" key="7">
    <source>
        <dbReference type="PROSITE" id="PS50800"/>
    </source>
</evidence>
<dbReference type="Gene3D" id="1.10.720.30">
    <property type="entry name" value="SAP domain"/>
    <property type="match status" value="1"/>
</dbReference>
<feature type="compositionally biased region" description="Low complexity" evidence="6">
    <location>
        <begin position="1120"/>
        <end position="1134"/>
    </location>
</feature>
<feature type="region of interest" description="Disordered" evidence="6">
    <location>
        <begin position="636"/>
        <end position="673"/>
    </location>
</feature>
<keyword evidence="2" id="KW-0963">Cytoplasm</keyword>
<gene>
    <name evidence="8" type="ORF">CHIRRI_LOCUS11050</name>
</gene>
<feature type="compositionally biased region" description="Basic and acidic residues" evidence="6">
    <location>
        <begin position="566"/>
        <end position="599"/>
    </location>
</feature>
<organism evidence="8 9">
    <name type="scientific">Chironomus riparius</name>
    <dbReference type="NCBI Taxonomy" id="315576"/>
    <lineage>
        <taxon>Eukaryota</taxon>
        <taxon>Metazoa</taxon>
        <taxon>Ecdysozoa</taxon>
        <taxon>Arthropoda</taxon>
        <taxon>Hexapoda</taxon>
        <taxon>Insecta</taxon>
        <taxon>Pterygota</taxon>
        <taxon>Neoptera</taxon>
        <taxon>Endopterygota</taxon>
        <taxon>Diptera</taxon>
        <taxon>Nematocera</taxon>
        <taxon>Chironomoidea</taxon>
        <taxon>Chironomidae</taxon>
        <taxon>Chironominae</taxon>
        <taxon>Chironomus</taxon>
    </lineage>
</organism>
<evidence type="ECO:0000256" key="3">
    <source>
        <dbReference type="ARBA" id="ARBA00022553"/>
    </source>
</evidence>
<evidence type="ECO:0000256" key="2">
    <source>
        <dbReference type="ARBA" id="ARBA00022490"/>
    </source>
</evidence>
<proteinExistence type="predicted"/>
<feature type="region of interest" description="Disordered" evidence="6">
    <location>
        <begin position="67"/>
        <end position="92"/>
    </location>
</feature>
<evidence type="ECO:0000256" key="6">
    <source>
        <dbReference type="SAM" id="MobiDB-lite"/>
    </source>
</evidence>